<dbReference type="EMBL" id="JAYMYQ010000004">
    <property type="protein sequence ID" value="KAK7339914.1"/>
    <property type="molecule type" value="Genomic_DNA"/>
</dbReference>
<evidence type="ECO:0000313" key="2">
    <source>
        <dbReference type="Proteomes" id="UP001367508"/>
    </source>
</evidence>
<sequence>MSTFQQSSWPCETVVVVEQMRRKELREKIGISKSEKMEVEGEEELRNHCGDGCWRRKRGYCGQGNRFPLRNDGYRQPWQCCHRRSRKDDDL</sequence>
<name>A0AAN9LPS5_CANGL</name>
<accession>A0AAN9LPS5</accession>
<evidence type="ECO:0000313" key="1">
    <source>
        <dbReference type="EMBL" id="KAK7339914.1"/>
    </source>
</evidence>
<reference evidence="1 2" key="1">
    <citation type="submission" date="2024-01" db="EMBL/GenBank/DDBJ databases">
        <title>The genomes of 5 underutilized Papilionoideae crops provide insights into root nodulation and disease resistanc.</title>
        <authorList>
            <person name="Jiang F."/>
        </authorList>
    </citation>
    <scope>NUCLEOTIDE SEQUENCE [LARGE SCALE GENOMIC DNA]</scope>
    <source>
        <strain evidence="1">LVBAO_FW01</strain>
        <tissue evidence="1">Leaves</tissue>
    </source>
</reference>
<keyword evidence="2" id="KW-1185">Reference proteome</keyword>
<protein>
    <submittedName>
        <fullName evidence="1">Uncharacterized protein</fullName>
    </submittedName>
</protein>
<organism evidence="1 2">
    <name type="scientific">Canavalia gladiata</name>
    <name type="common">Sword bean</name>
    <name type="synonym">Dolichos gladiatus</name>
    <dbReference type="NCBI Taxonomy" id="3824"/>
    <lineage>
        <taxon>Eukaryota</taxon>
        <taxon>Viridiplantae</taxon>
        <taxon>Streptophyta</taxon>
        <taxon>Embryophyta</taxon>
        <taxon>Tracheophyta</taxon>
        <taxon>Spermatophyta</taxon>
        <taxon>Magnoliopsida</taxon>
        <taxon>eudicotyledons</taxon>
        <taxon>Gunneridae</taxon>
        <taxon>Pentapetalae</taxon>
        <taxon>rosids</taxon>
        <taxon>fabids</taxon>
        <taxon>Fabales</taxon>
        <taxon>Fabaceae</taxon>
        <taxon>Papilionoideae</taxon>
        <taxon>50 kb inversion clade</taxon>
        <taxon>NPAAA clade</taxon>
        <taxon>indigoferoid/millettioid clade</taxon>
        <taxon>Phaseoleae</taxon>
        <taxon>Canavalia</taxon>
    </lineage>
</organism>
<dbReference type="Proteomes" id="UP001367508">
    <property type="component" value="Unassembled WGS sequence"/>
</dbReference>
<dbReference type="AlphaFoldDB" id="A0AAN9LPS5"/>
<comment type="caution">
    <text evidence="1">The sequence shown here is derived from an EMBL/GenBank/DDBJ whole genome shotgun (WGS) entry which is preliminary data.</text>
</comment>
<proteinExistence type="predicted"/>
<gene>
    <name evidence="1" type="ORF">VNO77_20601</name>
</gene>